<dbReference type="EMBL" id="CP042433">
    <property type="protein sequence ID" value="QEC57367.1"/>
    <property type="molecule type" value="Genomic_DNA"/>
</dbReference>
<dbReference type="Gene3D" id="3.30.2070.10">
    <property type="entry name" value="Formate dehydrogenase/DMSO reductase"/>
    <property type="match status" value="1"/>
</dbReference>
<dbReference type="InterPro" id="IPR030948">
    <property type="entry name" value="TAT_var_transloc_signal_dom"/>
</dbReference>
<dbReference type="SUPFAM" id="SSF53706">
    <property type="entry name" value="Formate dehydrogenase/DMSO reductase, domains 1-3"/>
    <property type="match status" value="1"/>
</dbReference>
<dbReference type="PROSITE" id="PS51379">
    <property type="entry name" value="4FE4S_FER_2"/>
    <property type="match status" value="3"/>
</dbReference>
<evidence type="ECO:0000313" key="3">
    <source>
        <dbReference type="EMBL" id="QEC57367.1"/>
    </source>
</evidence>
<keyword evidence="4" id="KW-1185">Reference proteome</keyword>
<evidence type="ECO:0000313" key="4">
    <source>
        <dbReference type="Proteomes" id="UP000321204"/>
    </source>
</evidence>
<feature type="domain" description="4Fe-4S ferredoxin-type" evidence="2">
    <location>
        <begin position="797"/>
        <end position="827"/>
    </location>
</feature>
<dbReference type="CDD" id="cd10551">
    <property type="entry name" value="PsrB"/>
    <property type="match status" value="1"/>
</dbReference>
<dbReference type="KEGG" id="fgg:FSB75_16145"/>
<evidence type="ECO:0000256" key="1">
    <source>
        <dbReference type="SAM" id="MobiDB-lite"/>
    </source>
</evidence>
<feature type="domain" description="4Fe-4S ferredoxin-type" evidence="2">
    <location>
        <begin position="888"/>
        <end position="917"/>
    </location>
</feature>
<protein>
    <submittedName>
        <fullName evidence="3">4Fe-4S dicluster domain-containing protein</fullName>
    </submittedName>
</protein>
<feature type="domain" description="4Fe-4S ferredoxin-type" evidence="2">
    <location>
        <begin position="856"/>
        <end position="887"/>
    </location>
</feature>
<proteinExistence type="predicted"/>
<organism evidence="3 4">
    <name type="scientific">Flavisolibacter ginsenosidimutans</name>
    <dbReference type="NCBI Taxonomy" id="661481"/>
    <lineage>
        <taxon>Bacteria</taxon>
        <taxon>Pseudomonadati</taxon>
        <taxon>Bacteroidota</taxon>
        <taxon>Chitinophagia</taxon>
        <taxon>Chitinophagales</taxon>
        <taxon>Chitinophagaceae</taxon>
        <taxon>Flavisolibacter</taxon>
    </lineage>
</organism>
<dbReference type="OrthoDB" id="9779457at2"/>
<dbReference type="SUPFAM" id="SSF54862">
    <property type="entry name" value="4Fe-4S ferredoxins"/>
    <property type="match status" value="1"/>
</dbReference>
<gene>
    <name evidence="3" type="ORF">FSB75_16145</name>
</gene>
<dbReference type="AlphaFoldDB" id="A0A5B8UL24"/>
<evidence type="ECO:0000259" key="2">
    <source>
        <dbReference type="PROSITE" id="PS51379"/>
    </source>
</evidence>
<feature type="region of interest" description="Disordered" evidence="1">
    <location>
        <begin position="1059"/>
        <end position="1086"/>
    </location>
</feature>
<accession>A0A5B8UL24</accession>
<dbReference type="Proteomes" id="UP000321204">
    <property type="component" value="Chromosome"/>
</dbReference>
<dbReference type="Gene3D" id="3.30.70.20">
    <property type="match status" value="2"/>
</dbReference>
<dbReference type="Pfam" id="PF12838">
    <property type="entry name" value="Fer4_7"/>
    <property type="match status" value="1"/>
</dbReference>
<dbReference type="PANTHER" id="PTHR42783:SF3">
    <property type="entry name" value="GLUTAMATE SYNTHASE [NADPH] SMALL CHAIN-RELATED"/>
    <property type="match status" value="1"/>
</dbReference>
<reference evidence="3 4" key="1">
    <citation type="journal article" date="2015" name="Int. J. Syst. Evol. Microbiol.">
        <title>Flavisolibacter ginsenosidimutans sp. nov., with ginsenoside-converting activity isolated from soil used for cultivating ginseng.</title>
        <authorList>
            <person name="Zhao Y."/>
            <person name="Liu Q."/>
            <person name="Kang M.S."/>
            <person name="Jin F."/>
            <person name="Yu H."/>
            <person name="Im W.T."/>
        </authorList>
    </citation>
    <scope>NUCLEOTIDE SEQUENCE [LARGE SCALE GENOMIC DNA]</scope>
    <source>
        <strain evidence="3 4">Gsoil 636</strain>
    </source>
</reference>
<dbReference type="InterPro" id="IPR017896">
    <property type="entry name" value="4Fe4S_Fe-S-bd"/>
</dbReference>
<sequence>MSDKRYWQSFAELNHKEEVQKKSKDEFAEELPFGELEEGILDAKTPRRDFLKYLGFSTAAATIAASCEVPVRKAMPYVNRPENLTPGVAKYFASTYVQDGDVVPVVVKVREGRPIKIEGNTLYPFTQGGTSSRVQASVLDLYDMYRTPHPKRKSGNSFQEIPTFEQVDQQIAAAVAGLGGLPVVLLTSTIVSPSTKQIIAEFLAKNPGSRHVQYDAISYSGLIAANGGKIPAHNFDRADVVVSLGADFLGTWLSPVEFARAWSVKRKINEKAVAMSKHYQFESYLSMTGANADERFTHRPSETGAVALALLAAMGGGSAPSLPTPLAQAVTKVANDLKAHNGRALVVSGSNDPNVQTVVREINRLAGAFGTTIDTATTLNFRQGDDAAFATLVDDMNAGRVGALLIYGPNPAYDYFDADKFKAGLAKTKLSVSFNEKLDETSELCQYLIPANHYLESWGDAEPRSGYISFIQPTIFPLFKTRPFQTSLLKWSGNNTDYETYFRTYWTGKLGGQAGFDKVLQDGVLGNAKPSFATTTAAAVVDTVRTAVTTPVTTTATRADTAQTGNVGAAVTALSSARKSGKDEVVLYQKVSLLSGKQSGNPWLMEVPDPITKATWDNYAMISTKKAEELGIDYKSMEYEYYQDKPVVEFTANGKKITLPVLVIPGMDANTIAIAVGYGRSKNFNPAMFEEKGIGQNVYPFARWNAATRTIDYTNDVTTSAKPVDTYKIARSQVHNSYEGRTEVVKETTLATFKAKPEAFRKFREELKEDFAARTGNYRAEGTLYDDPALRTHEIKWGMSIDLNSCIGCGACVVACHLENNVPVVGKNEVLRAHEMHWLRIDRYFVTDEKNPDNLKTVVFQPMLCQHCENAPCENVCPVAATMHNSEGINQMAYNRCIGTRYCANNCPYKVRRFNWGDYTGASTHGVLGPSSGVGELNQVVHQMNDELTRMVLNPDVVTRSRGVMEKCSFCVQRTQLGKLQAKMENRPLGGDDVTSACAQACPTNAIVFGNAYDKNSSVAKMRADNQQRLFYVIEQIHTLPNVNYLAKIRNTDELIVSEENANEHAAQQHSEPATPQQEPATEGHK</sequence>
<dbReference type="NCBIfam" id="TIGR04519">
    <property type="entry name" value="MoCo_extend_TAT"/>
    <property type="match status" value="1"/>
</dbReference>
<dbReference type="PANTHER" id="PTHR42783">
    <property type="entry name" value="GLUTAMATE SYNTHASE [NADPH] SMALL CHAIN"/>
    <property type="match status" value="1"/>
</dbReference>
<feature type="compositionally biased region" description="Polar residues" evidence="1">
    <location>
        <begin position="1066"/>
        <end position="1080"/>
    </location>
</feature>
<dbReference type="Gene3D" id="3.40.50.740">
    <property type="match status" value="1"/>
</dbReference>
<dbReference type="RefSeq" id="WP_146789603.1">
    <property type="nucleotide sequence ID" value="NZ_BAABIO010000003.1"/>
</dbReference>
<name>A0A5B8UL24_9BACT</name>